<evidence type="ECO:0000256" key="4">
    <source>
        <dbReference type="ARBA" id="ARBA00012462"/>
    </source>
</evidence>
<name>A0A6A6XSU0_9PLEO</name>
<evidence type="ECO:0000256" key="7">
    <source>
        <dbReference type="ARBA" id="ARBA00022723"/>
    </source>
</evidence>
<keyword evidence="7 15" id="KW-0479">Metal-binding</keyword>
<dbReference type="InterPro" id="IPR015366">
    <property type="entry name" value="S53_propep"/>
</dbReference>
<gene>
    <name evidence="18" type="ORF">K505DRAFT_295808</name>
</gene>
<feature type="active site" description="Charge relay system" evidence="15">
    <location>
        <position position="508"/>
    </location>
</feature>
<evidence type="ECO:0000259" key="17">
    <source>
        <dbReference type="PROSITE" id="PS51695"/>
    </source>
</evidence>
<dbReference type="Proteomes" id="UP000799757">
    <property type="component" value="Unassembled WGS sequence"/>
</dbReference>
<feature type="binding site" evidence="15">
    <location>
        <position position="573"/>
    </location>
    <ligand>
        <name>Ca(2+)</name>
        <dbReference type="ChEBI" id="CHEBI:29108"/>
    </ligand>
</feature>
<dbReference type="GO" id="GO:0005576">
    <property type="term" value="C:extracellular region"/>
    <property type="evidence" value="ECO:0007669"/>
    <property type="project" value="UniProtKB-SubCell"/>
</dbReference>
<dbReference type="Gene3D" id="3.40.50.200">
    <property type="entry name" value="Peptidase S8/S53 domain"/>
    <property type="match status" value="1"/>
</dbReference>
<dbReference type="AlphaFoldDB" id="A0A6A6XSU0"/>
<evidence type="ECO:0000313" key="18">
    <source>
        <dbReference type="EMBL" id="KAF2798804.1"/>
    </source>
</evidence>
<dbReference type="InterPro" id="IPR036852">
    <property type="entry name" value="Peptidase_S8/S53_dom_sf"/>
</dbReference>
<evidence type="ECO:0000256" key="1">
    <source>
        <dbReference type="ARBA" id="ARBA00001910"/>
    </source>
</evidence>
<evidence type="ECO:0000313" key="19">
    <source>
        <dbReference type="Proteomes" id="UP000799757"/>
    </source>
</evidence>
<dbReference type="FunFam" id="3.40.50.200:FF:000015">
    <property type="entry name" value="Tripeptidyl peptidase A"/>
    <property type="match status" value="1"/>
</dbReference>
<dbReference type="InterPro" id="IPR050819">
    <property type="entry name" value="Tripeptidyl-peptidase_I"/>
</dbReference>
<evidence type="ECO:0000256" key="13">
    <source>
        <dbReference type="ARBA" id="ARBA00023145"/>
    </source>
</evidence>
<feature type="chain" id="PRO_5025379910" description="tripeptidyl-peptidase II" evidence="16">
    <location>
        <begin position="20"/>
        <end position="596"/>
    </location>
</feature>
<feature type="binding site" evidence="15">
    <location>
        <position position="551"/>
    </location>
    <ligand>
        <name>Ca(2+)</name>
        <dbReference type="ChEBI" id="CHEBI:29108"/>
    </ligand>
</feature>
<dbReference type="SUPFAM" id="SSF54897">
    <property type="entry name" value="Protease propeptides/inhibitors"/>
    <property type="match status" value="1"/>
</dbReference>
<comment type="catalytic activity">
    <reaction evidence="1">
        <text>Release of an N-terminal tripeptide from a polypeptide.</text>
        <dbReference type="EC" id="3.4.14.10"/>
    </reaction>
</comment>
<keyword evidence="13" id="KW-0865">Zymogen</keyword>
<dbReference type="GO" id="GO:0006508">
    <property type="term" value="P:proteolysis"/>
    <property type="evidence" value="ECO:0007669"/>
    <property type="project" value="UniProtKB-KW"/>
</dbReference>
<sequence>MFLLKSLSAAIVLSAACVALPATERVDFKSSVVEKLKGPPVGWVKDEAAKLDKDATSVTLKIHLVNQDMDKFHELAMNIATPGHALYGNHMSQDAILSMIAPKKESSELVMQWLANEMSSSEAKVTLKGDYVTVLASVNTVEKLLDAEYSTFVRPGTSEKTLRTLQYSLPDVLKGHVDMVQPTTFFGLKSLRSTISEVHPIEDEEEDEEFSIEAVAAVTGCTGTRITPTCLSNLYNFASAKVQTVGLLGIAGFLEEYAIKADFTTFLNSYAITAFNNKAKSFTCAVVNGGTCPSSPPGVEANLDVQYAGSISTSVPNTYYSTAGRGQWLGSGTNTNEPYLEFLNYMLALPDASLPNTLSISYGDDEATVPLAYATNACNLFSQLGARGVSILVSSGDSGVGDTCTVNGKAQFTTAFPAACPWVTTVGGTTGNSPEAAWSGGGGGFSEIFGRPSYQNATVSNWLATDTTHTAVTKYFNASGRAYPDISAQATNFIIVAGGSASGVSGTSCSAPTTAGIIQLLNSGRIAAGKKGLGFLNPWLYNTASTGFTDIKSGKITGCSGQISGAGFSAVAGWDPATGLGTPNYGSLLTFATSTA</sequence>
<reference evidence="18" key="1">
    <citation type="journal article" date="2020" name="Stud. Mycol.">
        <title>101 Dothideomycetes genomes: a test case for predicting lifestyles and emergence of pathogens.</title>
        <authorList>
            <person name="Haridas S."/>
            <person name="Albert R."/>
            <person name="Binder M."/>
            <person name="Bloem J."/>
            <person name="Labutti K."/>
            <person name="Salamov A."/>
            <person name="Andreopoulos B."/>
            <person name="Baker S."/>
            <person name="Barry K."/>
            <person name="Bills G."/>
            <person name="Bluhm B."/>
            <person name="Cannon C."/>
            <person name="Castanera R."/>
            <person name="Culley D."/>
            <person name="Daum C."/>
            <person name="Ezra D."/>
            <person name="Gonzalez J."/>
            <person name="Henrissat B."/>
            <person name="Kuo A."/>
            <person name="Liang C."/>
            <person name="Lipzen A."/>
            <person name="Lutzoni F."/>
            <person name="Magnuson J."/>
            <person name="Mondo S."/>
            <person name="Nolan M."/>
            <person name="Ohm R."/>
            <person name="Pangilinan J."/>
            <person name="Park H.-J."/>
            <person name="Ramirez L."/>
            <person name="Alfaro M."/>
            <person name="Sun H."/>
            <person name="Tritt A."/>
            <person name="Yoshinaga Y."/>
            <person name="Zwiers L.-H."/>
            <person name="Turgeon B."/>
            <person name="Goodwin S."/>
            <person name="Spatafora J."/>
            <person name="Crous P."/>
            <person name="Grigoriev I."/>
        </authorList>
    </citation>
    <scope>NUCLEOTIDE SEQUENCE</scope>
    <source>
        <strain evidence="18">CBS 109.77</strain>
    </source>
</reference>
<dbReference type="PROSITE" id="PS51695">
    <property type="entry name" value="SEDOLISIN"/>
    <property type="match status" value="1"/>
</dbReference>
<dbReference type="Pfam" id="PF09286">
    <property type="entry name" value="Pro-kuma_activ"/>
    <property type="match status" value="1"/>
</dbReference>
<dbReference type="GO" id="GO:0004252">
    <property type="term" value="F:serine-type endopeptidase activity"/>
    <property type="evidence" value="ECO:0007669"/>
    <property type="project" value="UniProtKB-UniRule"/>
</dbReference>
<dbReference type="InterPro" id="IPR023828">
    <property type="entry name" value="Peptidase_S8_Ser-AS"/>
</dbReference>
<organism evidence="18 19">
    <name type="scientific">Melanomma pulvis-pyrius CBS 109.77</name>
    <dbReference type="NCBI Taxonomy" id="1314802"/>
    <lineage>
        <taxon>Eukaryota</taxon>
        <taxon>Fungi</taxon>
        <taxon>Dikarya</taxon>
        <taxon>Ascomycota</taxon>
        <taxon>Pezizomycotina</taxon>
        <taxon>Dothideomycetes</taxon>
        <taxon>Pleosporomycetidae</taxon>
        <taxon>Pleosporales</taxon>
        <taxon>Melanommataceae</taxon>
        <taxon>Melanomma</taxon>
    </lineage>
</organism>
<keyword evidence="14" id="KW-0325">Glycoprotein</keyword>
<comment type="cofactor">
    <cofactor evidence="15">
        <name>Ca(2+)</name>
        <dbReference type="ChEBI" id="CHEBI:29108"/>
    </cofactor>
    <text evidence="15">Binds 1 Ca(2+) ion per subunit.</text>
</comment>
<evidence type="ECO:0000256" key="3">
    <source>
        <dbReference type="ARBA" id="ARBA00004239"/>
    </source>
</evidence>
<dbReference type="PANTHER" id="PTHR14218:SF10">
    <property type="entry name" value="PEPTIDASE S53 DOMAIN-CONTAINING PROTEIN"/>
    <property type="match status" value="1"/>
</dbReference>
<evidence type="ECO:0000256" key="10">
    <source>
        <dbReference type="ARBA" id="ARBA00022825"/>
    </source>
</evidence>
<dbReference type="EC" id="3.4.14.10" evidence="4"/>
<proteinExistence type="predicted"/>
<feature type="active site" description="Charge relay system" evidence="15">
    <location>
        <position position="304"/>
    </location>
</feature>
<evidence type="ECO:0000256" key="5">
    <source>
        <dbReference type="ARBA" id="ARBA00022525"/>
    </source>
</evidence>
<evidence type="ECO:0000256" key="2">
    <source>
        <dbReference type="ARBA" id="ARBA00002451"/>
    </source>
</evidence>
<dbReference type="CDD" id="cd11377">
    <property type="entry name" value="Pro-peptidase_S53"/>
    <property type="match status" value="1"/>
</dbReference>
<keyword evidence="5" id="KW-0964">Secreted</keyword>
<keyword evidence="19" id="KW-1185">Reference proteome</keyword>
<keyword evidence="12" id="KW-0843">Virulence</keyword>
<dbReference type="PANTHER" id="PTHR14218">
    <property type="entry name" value="PROTEASE S8 TRIPEPTIDYL PEPTIDASE I CLN2"/>
    <property type="match status" value="1"/>
</dbReference>
<protein>
    <recommendedName>
        <fullName evidence="4">tripeptidyl-peptidase II</fullName>
        <ecNumber evidence="4">3.4.14.10</ecNumber>
    </recommendedName>
</protein>
<evidence type="ECO:0000256" key="14">
    <source>
        <dbReference type="ARBA" id="ARBA00023180"/>
    </source>
</evidence>
<feature type="domain" description="Peptidase S53" evidence="17">
    <location>
        <begin position="225"/>
        <end position="595"/>
    </location>
</feature>
<keyword evidence="6 15" id="KW-0645">Protease</keyword>
<feature type="active site" description="Charge relay system" evidence="15">
    <location>
        <position position="300"/>
    </location>
</feature>
<dbReference type="PROSITE" id="PS00138">
    <property type="entry name" value="SUBTILASE_SER"/>
    <property type="match status" value="1"/>
</dbReference>
<keyword evidence="11 15" id="KW-0106">Calcium</keyword>
<accession>A0A6A6XSU0</accession>
<comment type="function">
    <text evidence="2">Secreted tripeptidyl-peptidase which degrades proteins at acidic pHs and is involved in virulence.</text>
</comment>
<evidence type="ECO:0000256" key="8">
    <source>
        <dbReference type="ARBA" id="ARBA00022729"/>
    </source>
</evidence>
<feature type="binding site" evidence="15">
    <location>
        <position position="575"/>
    </location>
    <ligand>
        <name>Ca(2+)</name>
        <dbReference type="ChEBI" id="CHEBI:29108"/>
    </ligand>
</feature>
<dbReference type="InterPro" id="IPR030400">
    <property type="entry name" value="Sedolisin_dom"/>
</dbReference>
<evidence type="ECO:0000256" key="12">
    <source>
        <dbReference type="ARBA" id="ARBA00023026"/>
    </source>
</evidence>
<dbReference type="EMBL" id="MU001776">
    <property type="protein sequence ID" value="KAF2798804.1"/>
    <property type="molecule type" value="Genomic_DNA"/>
</dbReference>
<dbReference type="GO" id="GO:0008240">
    <property type="term" value="F:tripeptidyl-peptidase activity"/>
    <property type="evidence" value="ECO:0007669"/>
    <property type="project" value="UniProtKB-EC"/>
</dbReference>
<feature type="signal peptide" evidence="16">
    <location>
        <begin position="1"/>
        <end position="19"/>
    </location>
</feature>
<dbReference type="GO" id="GO:0046872">
    <property type="term" value="F:metal ion binding"/>
    <property type="evidence" value="ECO:0007669"/>
    <property type="project" value="UniProtKB-UniRule"/>
</dbReference>
<evidence type="ECO:0000256" key="9">
    <source>
        <dbReference type="ARBA" id="ARBA00022801"/>
    </source>
</evidence>
<feature type="binding site" evidence="15">
    <location>
        <position position="550"/>
    </location>
    <ligand>
        <name>Ca(2+)</name>
        <dbReference type="ChEBI" id="CHEBI:29108"/>
    </ligand>
</feature>
<evidence type="ECO:0000256" key="16">
    <source>
        <dbReference type="SAM" id="SignalP"/>
    </source>
</evidence>
<dbReference type="PROSITE" id="PS51257">
    <property type="entry name" value="PROKAR_LIPOPROTEIN"/>
    <property type="match status" value="1"/>
</dbReference>
<evidence type="ECO:0000256" key="11">
    <source>
        <dbReference type="ARBA" id="ARBA00022837"/>
    </source>
</evidence>
<keyword evidence="9 15" id="KW-0378">Hydrolase</keyword>
<dbReference type="SUPFAM" id="SSF52743">
    <property type="entry name" value="Subtilisin-like"/>
    <property type="match status" value="1"/>
</dbReference>
<evidence type="ECO:0000256" key="6">
    <source>
        <dbReference type="ARBA" id="ARBA00022670"/>
    </source>
</evidence>
<keyword evidence="10 15" id="KW-0720">Serine protease</keyword>
<dbReference type="SMART" id="SM00944">
    <property type="entry name" value="Pro-kuma_activ"/>
    <property type="match status" value="1"/>
</dbReference>
<dbReference type="CDD" id="cd04056">
    <property type="entry name" value="Peptidases_S53"/>
    <property type="match status" value="1"/>
</dbReference>
<dbReference type="OrthoDB" id="409122at2759"/>
<evidence type="ECO:0000256" key="15">
    <source>
        <dbReference type="PROSITE-ProRule" id="PRU01032"/>
    </source>
</evidence>
<keyword evidence="8 16" id="KW-0732">Signal</keyword>
<comment type="subcellular location">
    <subcellularLocation>
        <location evidence="3">Secreted</location>
        <location evidence="3">Extracellular space</location>
    </subcellularLocation>
</comment>